<reference evidence="2" key="2">
    <citation type="journal article" date="2021" name="PeerJ">
        <title>Extensive microbial diversity within the chicken gut microbiome revealed by metagenomics and culture.</title>
        <authorList>
            <person name="Gilroy R."/>
            <person name="Ravi A."/>
            <person name="Getino M."/>
            <person name="Pursley I."/>
            <person name="Horton D.L."/>
            <person name="Alikhan N.F."/>
            <person name="Baker D."/>
            <person name="Gharbi K."/>
            <person name="Hall N."/>
            <person name="Watson M."/>
            <person name="Adriaenssens E.M."/>
            <person name="Foster-Nyarko E."/>
            <person name="Jarju S."/>
            <person name="Secka A."/>
            <person name="Antonio M."/>
            <person name="Oren A."/>
            <person name="Chaudhuri R.R."/>
            <person name="La Ragione R."/>
            <person name="Hildebrand F."/>
            <person name="Pallen M.J."/>
        </authorList>
    </citation>
    <scope>NUCLEOTIDE SEQUENCE</scope>
    <source>
        <strain evidence="2">D5-748</strain>
    </source>
</reference>
<accession>A0A9D9EC72</accession>
<gene>
    <name evidence="2" type="ORF">IAC23_05965</name>
</gene>
<evidence type="ECO:0000313" key="3">
    <source>
        <dbReference type="Proteomes" id="UP000823619"/>
    </source>
</evidence>
<protein>
    <submittedName>
        <fullName evidence="2">GSCFA domain-containing protein</fullName>
    </submittedName>
</protein>
<name>A0A9D9EC72_9BACT</name>
<dbReference type="InterPro" id="IPR014982">
    <property type="entry name" value="GSCFA"/>
</dbReference>
<reference evidence="2" key="1">
    <citation type="submission" date="2020-10" db="EMBL/GenBank/DDBJ databases">
        <authorList>
            <person name="Gilroy R."/>
        </authorList>
    </citation>
    <scope>NUCLEOTIDE SEQUENCE</scope>
    <source>
        <strain evidence="2">D5-748</strain>
    </source>
</reference>
<dbReference type="AlphaFoldDB" id="A0A9D9EC72"/>
<dbReference type="EMBL" id="JADIMO010000074">
    <property type="protein sequence ID" value="MBO8445221.1"/>
    <property type="molecule type" value="Genomic_DNA"/>
</dbReference>
<evidence type="ECO:0000259" key="1">
    <source>
        <dbReference type="Pfam" id="PF08885"/>
    </source>
</evidence>
<feature type="domain" description="GSCFA" evidence="1">
    <location>
        <begin position="22"/>
        <end position="257"/>
    </location>
</feature>
<comment type="caution">
    <text evidence="2">The sequence shown here is derived from an EMBL/GenBank/DDBJ whole genome shotgun (WGS) entry which is preliminary data.</text>
</comment>
<dbReference type="Pfam" id="PF08885">
    <property type="entry name" value="GSCFA"/>
    <property type="match status" value="1"/>
</dbReference>
<dbReference type="Proteomes" id="UP000823619">
    <property type="component" value="Unassembled WGS sequence"/>
</dbReference>
<sequence length="286" mass="32492">MLKLQTPVDAGKSPVEISYKDKITVIGSCFADNVGKKMEEAGFDVCINPFGTLYNPQSIANSLERLVSCREFTAADCQPMGSGAELICSFSHHTSFARRSEEEFLENANARLREASSFYRTSTKVIVTLGTSWCYRYIAGDMVVSNCLKRNAREFSRELMSPETTVDVLSKAIEASDAVFFLTVSPIRHLKDGAHGNQLSKAALLLAEEELCRRFPGRCIYFPSYEIMLDELRDYRFYAEDMVHPSDQAVGYIWERFCDFALAEDQRPILAAREKEFRQSRHRPMH</sequence>
<proteinExistence type="predicted"/>
<organism evidence="2 3">
    <name type="scientific">Candidatus Cryptobacteroides merdavium</name>
    <dbReference type="NCBI Taxonomy" id="2840769"/>
    <lineage>
        <taxon>Bacteria</taxon>
        <taxon>Pseudomonadati</taxon>
        <taxon>Bacteroidota</taxon>
        <taxon>Bacteroidia</taxon>
        <taxon>Bacteroidales</taxon>
        <taxon>Candidatus Cryptobacteroides</taxon>
    </lineage>
</organism>
<evidence type="ECO:0000313" key="2">
    <source>
        <dbReference type="EMBL" id="MBO8445221.1"/>
    </source>
</evidence>